<protein>
    <submittedName>
        <fullName evidence="2">Uncharacterized protein</fullName>
    </submittedName>
</protein>
<proteinExistence type="predicted"/>
<organism evidence="2 3">
    <name type="scientific">Piedraia hortae CBS 480.64</name>
    <dbReference type="NCBI Taxonomy" id="1314780"/>
    <lineage>
        <taxon>Eukaryota</taxon>
        <taxon>Fungi</taxon>
        <taxon>Dikarya</taxon>
        <taxon>Ascomycota</taxon>
        <taxon>Pezizomycotina</taxon>
        <taxon>Dothideomycetes</taxon>
        <taxon>Dothideomycetidae</taxon>
        <taxon>Capnodiales</taxon>
        <taxon>Piedraiaceae</taxon>
        <taxon>Piedraia</taxon>
    </lineage>
</organism>
<evidence type="ECO:0000313" key="2">
    <source>
        <dbReference type="EMBL" id="KAF2863030.1"/>
    </source>
</evidence>
<feature type="compositionally biased region" description="Low complexity" evidence="1">
    <location>
        <begin position="210"/>
        <end position="224"/>
    </location>
</feature>
<dbReference type="Proteomes" id="UP000799421">
    <property type="component" value="Unassembled WGS sequence"/>
</dbReference>
<keyword evidence="3" id="KW-1185">Reference proteome</keyword>
<evidence type="ECO:0000313" key="3">
    <source>
        <dbReference type="Proteomes" id="UP000799421"/>
    </source>
</evidence>
<feature type="compositionally biased region" description="Polar residues" evidence="1">
    <location>
        <begin position="263"/>
        <end position="277"/>
    </location>
</feature>
<dbReference type="AlphaFoldDB" id="A0A6A7C6G6"/>
<name>A0A6A7C6G6_9PEZI</name>
<gene>
    <name evidence="2" type="ORF">K470DRAFT_268581</name>
</gene>
<reference evidence="2" key="1">
    <citation type="journal article" date="2020" name="Stud. Mycol.">
        <title>101 Dothideomycetes genomes: a test case for predicting lifestyles and emergence of pathogens.</title>
        <authorList>
            <person name="Haridas S."/>
            <person name="Albert R."/>
            <person name="Binder M."/>
            <person name="Bloem J."/>
            <person name="Labutti K."/>
            <person name="Salamov A."/>
            <person name="Andreopoulos B."/>
            <person name="Baker S."/>
            <person name="Barry K."/>
            <person name="Bills G."/>
            <person name="Bluhm B."/>
            <person name="Cannon C."/>
            <person name="Castanera R."/>
            <person name="Culley D."/>
            <person name="Daum C."/>
            <person name="Ezra D."/>
            <person name="Gonzalez J."/>
            <person name="Henrissat B."/>
            <person name="Kuo A."/>
            <person name="Liang C."/>
            <person name="Lipzen A."/>
            <person name="Lutzoni F."/>
            <person name="Magnuson J."/>
            <person name="Mondo S."/>
            <person name="Nolan M."/>
            <person name="Ohm R."/>
            <person name="Pangilinan J."/>
            <person name="Park H.-J."/>
            <person name="Ramirez L."/>
            <person name="Alfaro M."/>
            <person name="Sun H."/>
            <person name="Tritt A."/>
            <person name="Yoshinaga Y."/>
            <person name="Zwiers L.-H."/>
            <person name="Turgeon B."/>
            <person name="Goodwin S."/>
            <person name="Spatafora J."/>
            <person name="Crous P."/>
            <person name="Grigoriev I."/>
        </authorList>
    </citation>
    <scope>NUCLEOTIDE SEQUENCE</scope>
    <source>
        <strain evidence="2">CBS 480.64</strain>
    </source>
</reference>
<feature type="region of interest" description="Disordered" evidence="1">
    <location>
        <begin position="201"/>
        <end position="279"/>
    </location>
</feature>
<feature type="compositionally biased region" description="Low complexity" evidence="1">
    <location>
        <begin position="233"/>
        <end position="262"/>
    </location>
</feature>
<accession>A0A6A7C6G6</accession>
<sequence>MAEIIQVMNQAVTPEPIPQDRLAQQQAQPPTGSRPQSKRSLQSEVTESTDDRSVGHRVFGSSSSSSSVSLNLPPFDPRSQRTPPAGSDAARDLEEISHLYDSIGPPPETSNSYTERMTRTLALETAFRRVDRDSFVMAWITRFPRDVLLPFTRRPFTHPRGFVPVPWQDWYVRFEQEKLFGFQWMGERMPRSAQLAIAGPSTADGSGTMAARPSSSPAVAASASVRRRPVVPRPSTAAAMPTAASRIASASASAPASGSGSATGNITGTAAMPTSETPDIPPVLSERFYTVPLTRSLSLPLMGRERLVRRQGIRRLNTLHFPCVRPPFYGRETEE</sequence>
<evidence type="ECO:0000256" key="1">
    <source>
        <dbReference type="SAM" id="MobiDB-lite"/>
    </source>
</evidence>
<dbReference type="EMBL" id="MU005963">
    <property type="protein sequence ID" value="KAF2863030.1"/>
    <property type="molecule type" value="Genomic_DNA"/>
</dbReference>
<feature type="compositionally biased region" description="Polar residues" evidence="1">
    <location>
        <begin position="22"/>
        <end position="46"/>
    </location>
</feature>
<feature type="region of interest" description="Disordered" evidence="1">
    <location>
        <begin position="1"/>
        <end position="89"/>
    </location>
</feature>